<feature type="transmembrane region" description="Helical" evidence="1">
    <location>
        <begin position="54"/>
        <end position="82"/>
    </location>
</feature>
<dbReference type="HOGENOM" id="CLU_044614_5_0_1"/>
<name>A0A067SCJ8_GALM3</name>
<dbReference type="EMBL" id="KL142413">
    <property type="protein sequence ID" value="KDR67717.1"/>
    <property type="molecule type" value="Genomic_DNA"/>
</dbReference>
<evidence type="ECO:0000313" key="2">
    <source>
        <dbReference type="EMBL" id="KDR67717.1"/>
    </source>
</evidence>
<feature type="transmembrane region" description="Helical" evidence="1">
    <location>
        <begin position="128"/>
        <end position="151"/>
    </location>
</feature>
<proteinExistence type="predicted"/>
<feature type="transmembrane region" description="Helical" evidence="1">
    <location>
        <begin position="231"/>
        <end position="251"/>
    </location>
</feature>
<feature type="transmembrane region" description="Helical" evidence="1">
    <location>
        <begin position="163"/>
        <end position="184"/>
    </location>
</feature>
<dbReference type="AlphaFoldDB" id="A0A067SCJ8"/>
<sequence>MTSLLVPGRNPDLEHRALGTLLSAVAYGLEISLYVSCMRGFLMGEGDSKRTRQVLIAYISIMLLLGTLALLQDCFILTTAVFQVSPNLQLLSHVTPFVALPFTIWGADGFMIWRCAVLYQGLPRVPRVIMNCFFVSLLLVSLASGIVLFSAAGTLKAGSINVLISLSTLANILVSAFIALRLLYHQKFTIKLMGAASGSVYTRIMIICVESCFLILVFTILYLTLSNKSSTYLVPLLLLPHICVISPLLLVDRVARGREAKVAQRPSEVTRTSIHFTNPISTISQGGGEQLEEL</sequence>
<keyword evidence="1" id="KW-0472">Membrane</keyword>
<feature type="transmembrane region" description="Helical" evidence="1">
    <location>
        <begin position="204"/>
        <end position="225"/>
    </location>
</feature>
<feature type="transmembrane region" description="Helical" evidence="1">
    <location>
        <begin position="94"/>
        <end position="116"/>
    </location>
</feature>
<dbReference type="OrthoDB" id="3267806at2759"/>
<keyword evidence="1" id="KW-0812">Transmembrane</keyword>
<keyword evidence="1" id="KW-1133">Transmembrane helix</keyword>
<evidence type="ECO:0000313" key="3">
    <source>
        <dbReference type="Proteomes" id="UP000027222"/>
    </source>
</evidence>
<protein>
    <submittedName>
        <fullName evidence="2">Uncharacterized protein</fullName>
    </submittedName>
</protein>
<keyword evidence="3" id="KW-1185">Reference proteome</keyword>
<dbReference type="Proteomes" id="UP000027222">
    <property type="component" value="Unassembled WGS sequence"/>
</dbReference>
<feature type="transmembrane region" description="Helical" evidence="1">
    <location>
        <begin position="20"/>
        <end position="42"/>
    </location>
</feature>
<evidence type="ECO:0000256" key="1">
    <source>
        <dbReference type="SAM" id="Phobius"/>
    </source>
</evidence>
<reference evidence="3" key="1">
    <citation type="journal article" date="2014" name="Proc. Natl. Acad. Sci. U.S.A.">
        <title>Extensive sampling of basidiomycete genomes demonstrates inadequacy of the white-rot/brown-rot paradigm for wood decay fungi.</title>
        <authorList>
            <person name="Riley R."/>
            <person name="Salamov A.A."/>
            <person name="Brown D.W."/>
            <person name="Nagy L.G."/>
            <person name="Floudas D."/>
            <person name="Held B.W."/>
            <person name="Levasseur A."/>
            <person name="Lombard V."/>
            <person name="Morin E."/>
            <person name="Otillar R."/>
            <person name="Lindquist E.A."/>
            <person name="Sun H."/>
            <person name="LaButti K.M."/>
            <person name="Schmutz J."/>
            <person name="Jabbour D."/>
            <person name="Luo H."/>
            <person name="Baker S.E."/>
            <person name="Pisabarro A.G."/>
            <person name="Walton J.D."/>
            <person name="Blanchette R.A."/>
            <person name="Henrissat B."/>
            <person name="Martin F."/>
            <person name="Cullen D."/>
            <person name="Hibbett D.S."/>
            <person name="Grigoriev I.V."/>
        </authorList>
    </citation>
    <scope>NUCLEOTIDE SEQUENCE [LARGE SCALE GENOMIC DNA]</scope>
    <source>
        <strain evidence="3">CBS 339.88</strain>
    </source>
</reference>
<accession>A0A067SCJ8</accession>
<gene>
    <name evidence="2" type="ORF">GALMADRAFT_231887</name>
</gene>
<organism evidence="2 3">
    <name type="scientific">Galerina marginata (strain CBS 339.88)</name>
    <dbReference type="NCBI Taxonomy" id="685588"/>
    <lineage>
        <taxon>Eukaryota</taxon>
        <taxon>Fungi</taxon>
        <taxon>Dikarya</taxon>
        <taxon>Basidiomycota</taxon>
        <taxon>Agaricomycotina</taxon>
        <taxon>Agaricomycetes</taxon>
        <taxon>Agaricomycetidae</taxon>
        <taxon>Agaricales</taxon>
        <taxon>Agaricineae</taxon>
        <taxon>Strophariaceae</taxon>
        <taxon>Galerina</taxon>
    </lineage>
</organism>